<evidence type="ECO:0000313" key="2">
    <source>
        <dbReference type="Proteomes" id="UP000038045"/>
    </source>
</evidence>
<dbReference type="PANTHER" id="PTHR23021:SF11">
    <property type="entry name" value="SERPENTINE RECEPTOR, CLASS T"/>
    <property type="match status" value="1"/>
</dbReference>
<evidence type="ECO:0000256" key="1">
    <source>
        <dbReference type="SAM" id="Phobius"/>
    </source>
</evidence>
<sequence>MVRNFISSESYEIYFNCSFYSQERWWNEGRPNHYIGVFYIVIGVLFEILYIPSIFAMMKKELYRLSCYKIMLFIGIIDMIVLLINAIFSGYQAFVGSVTCNYPLLNYISGVIALAGWIMTSSACLLLSINRIIDMFNPWLSKFLFHGYKTYLWLMIPFIYGLLGCTLSNPPGFTSKKLAWFYDPHFGTSIPPDFIIPSYINLVQVIHNLLVTSVMSIVYIVFCFMVALKYKNSSRIKLTGAKGSLFIQSFIICFTSFVAAAINVYMQYFTTPDSIVIIGHFLWIFTHGFTSVILLVLNKSILRIIRINLVSKFFPSHKTSFISGTKKDHVNIRKRNEGF</sequence>
<protein>
    <submittedName>
        <fullName evidence="3">Serpentine Receptor, class T</fullName>
    </submittedName>
</protein>
<feature type="transmembrane region" description="Helical" evidence="1">
    <location>
        <begin position="205"/>
        <end position="228"/>
    </location>
</feature>
<dbReference type="InterPro" id="IPR019425">
    <property type="entry name" value="7TM_GPCR_serpentine_rcpt_Srt"/>
</dbReference>
<proteinExistence type="predicted"/>
<reference evidence="3" key="1">
    <citation type="submission" date="2017-02" db="UniProtKB">
        <authorList>
            <consortium name="WormBaseParasite"/>
        </authorList>
    </citation>
    <scope>IDENTIFICATION</scope>
</reference>
<name>A0A0N4ZD40_PARTI</name>
<evidence type="ECO:0000313" key="3">
    <source>
        <dbReference type="WBParaSite" id="PTRK_0000546200.1"/>
    </source>
</evidence>
<keyword evidence="1" id="KW-1133">Transmembrane helix</keyword>
<dbReference type="AlphaFoldDB" id="A0A0N4ZD40"/>
<dbReference type="Pfam" id="PF10321">
    <property type="entry name" value="7TM_GPCR_Srt"/>
    <property type="match status" value="1"/>
</dbReference>
<feature type="transmembrane region" description="Helical" evidence="1">
    <location>
        <begin position="275"/>
        <end position="297"/>
    </location>
</feature>
<dbReference type="WBParaSite" id="PTRK_0000546200.1">
    <property type="protein sequence ID" value="PTRK_0000546200.1"/>
    <property type="gene ID" value="PTRK_0000546200"/>
</dbReference>
<keyword evidence="1" id="KW-0472">Membrane</keyword>
<feature type="transmembrane region" description="Helical" evidence="1">
    <location>
        <begin position="70"/>
        <end position="95"/>
    </location>
</feature>
<keyword evidence="2" id="KW-1185">Reference proteome</keyword>
<keyword evidence="1" id="KW-0812">Transmembrane</keyword>
<feature type="transmembrane region" description="Helical" evidence="1">
    <location>
        <begin position="107"/>
        <end position="129"/>
    </location>
</feature>
<dbReference type="SUPFAM" id="SSF81321">
    <property type="entry name" value="Family A G protein-coupled receptor-like"/>
    <property type="match status" value="1"/>
</dbReference>
<feature type="transmembrane region" description="Helical" evidence="1">
    <location>
        <begin position="34"/>
        <end position="58"/>
    </location>
</feature>
<dbReference type="PANTHER" id="PTHR23021">
    <property type="entry name" value="SERPENTINE RECEPTOR, CLASS T"/>
    <property type="match status" value="1"/>
</dbReference>
<feature type="transmembrane region" description="Helical" evidence="1">
    <location>
        <begin position="249"/>
        <end position="269"/>
    </location>
</feature>
<feature type="transmembrane region" description="Helical" evidence="1">
    <location>
        <begin position="150"/>
        <end position="169"/>
    </location>
</feature>
<accession>A0A0N4ZD40</accession>
<organism evidence="2 3">
    <name type="scientific">Parastrongyloides trichosuri</name>
    <name type="common">Possum-specific nematode worm</name>
    <dbReference type="NCBI Taxonomy" id="131310"/>
    <lineage>
        <taxon>Eukaryota</taxon>
        <taxon>Metazoa</taxon>
        <taxon>Ecdysozoa</taxon>
        <taxon>Nematoda</taxon>
        <taxon>Chromadorea</taxon>
        <taxon>Rhabditida</taxon>
        <taxon>Tylenchina</taxon>
        <taxon>Panagrolaimomorpha</taxon>
        <taxon>Strongyloidoidea</taxon>
        <taxon>Strongyloididae</taxon>
        <taxon>Parastrongyloides</taxon>
    </lineage>
</organism>
<dbReference type="Proteomes" id="UP000038045">
    <property type="component" value="Unplaced"/>
</dbReference>